<name>A0A2N5MBV7_9BACI</name>
<protein>
    <submittedName>
        <fullName evidence="1">Uncharacterized protein</fullName>
    </submittedName>
</protein>
<dbReference type="Proteomes" id="UP000234748">
    <property type="component" value="Unassembled WGS sequence"/>
</dbReference>
<proteinExistence type="predicted"/>
<gene>
    <name evidence="1" type="ORF">CUU66_01330</name>
</gene>
<dbReference type="EMBL" id="PGUY01000002">
    <property type="protein sequence ID" value="PLT31828.1"/>
    <property type="molecule type" value="Genomic_DNA"/>
</dbReference>
<accession>A0A2N5MBV7</accession>
<sequence length="61" mass="7361">MDEFTTELEKRLVLYEKVIQEKKLEGLMTPKTVNTYLTHSRNFVRWCKGNFDPGEKNRIKR</sequence>
<comment type="caution">
    <text evidence="1">The sequence shown here is derived from an EMBL/GenBank/DDBJ whole genome shotgun (WGS) entry which is preliminary data.</text>
</comment>
<organism evidence="1 2">
    <name type="scientific">Peribacillus deserti</name>
    <dbReference type="NCBI Taxonomy" id="673318"/>
    <lineage>
        <taxon>Bacteria</taxon>
        <taxon>Bacillati</taxon>
        <taxon>Bacillota</taxon>
        <taxon>Bacilli</taxon>
        <taxon>Bacillales</taxon>
        <taxon>Bacillaceae</taxon>
        <taxon>Peribacillus</taxon>
    </lineage>
</organism>
<dbReference type="OrthoDB" id="2084771at2"/>
<reference evidence="1 2" key="1">
    <citation type="submission" date="2017-11" db="EMBL/GenBank/DDBJ databases">
        <title>Comparitive Functional Genomics of Dry Heat Resistant strains isolated from the Viking Spacecraft.</title>
        <authorList>
            <person name="Seuylemezian A."/>
            <person name="Cooper K."/>
            <person name="Vaishampayan P."/>
        </authorList>
    </citation>
    <scope>NUCLEOTIDE SEQUENCE [LARGE SCALE GENOMIC DNA]</scope>
    <source>
        <strain evidence="1 2">V1-29</strain>
    </source>
</reference>
<dbReference type="RefSeq" id="WP_101639876.1">
    <property type="nucleotide sequence ID" value="NZ_PGUY01000002.1"/>
</dbReference>
<dbReference type="AlphaFoldDB" id="A0A2N5MBV7"/>
<keyword evidence="2" id="KW-1185">Reference proteome</keyword>
<evidence type="ECO:0000313" key="2">
    <source>
        <dbReference type="Proteomes" id="UP000234748"/>
    </source>
</evidence>
<evidence type="ECO:0000313" key="1">
    <source>
        <dbReference type="EMBL" id="PLT31828.1"/>
    </source>
</evidence>